<dbReference type="InterPro" id="IPR036691">
    <property type="entry name" value="Endo/exonu/phosph_ase_sf"/>
</dbReference>
<dbReference type="Proteomes" id="UP000025227">
    <property type="component" value="Unplaced"/>
</dbReference>
<dbReference type="WBParaSite" id="HCON_00168890-00001">
    <property type="protein sequence ID" value="HCON_00168890-00001"/>
    <property type="gene ID" value="HCON_00168890"/>
</dbReference>
<proteinExistence type="predicted"/>
<name>A0A7I5EE29_HAECO</name>
<sequence>MDSLILLWWSKYHLFLAGVFTRTCVESRWVQLVSCPSTQPKACIRETGKCLAGDSEPPPKTKPLVHFNFEIAWKGPGVNQALTSELGKLHIGYILARNRSRNGSHPPEPGVAPNTAALGRTVQERLLKSMGQNRQSKRSRTKMTICSFNARMLASEACVEDLMMHARKIKYDAIGLTETRRHCPLHALFETGEELFLGTCDSRSIGGVGVLVNTHLAMDIDSYESLTTRIGCLRLRRCGSRAPLTIFVDYATTSSYEEDELEVFQMDLERLYREDRTFFKVKVGDFNPKIGPRRTAKELHIGTHSMEWNEQDKRLSEFIMSTNSINGTCNSRSYENTHEKQRHIVNTTSVNLQFAIVHSTLVRFNSHSLGNADTTDLRETVLLRNSNV</sequence>
<dbReference type="SUPFAM" id="SSF56219">
    <property type="entry name" value="DNase I-like"/>
    <property type="match status" value="1"/>
</dbReference>
<accession>A0A7I5EE29</accession>
<reference evidence="3" key="1">
    <citation type="submission" date="2020-12" db="UniProtKB">
        <authorList>
            <consortium name="WormBaseParasite"/>
        </authorList>
    </citation>
    <scope>IDENTIFICATION</scope>
    <source>
        <strain evidence="3">MHco3</strain>
    </source>
</reference>
<feature type="signal peptide" evidence="1">
    <location>
        <begin position="1"/>
        <end position="27"/>
    </location>
</feature>
<feature type="chain" id="PRO_5029613099" evidence="1">
    <location>
        <begin position="28"/>
        <end position="388"/>
    </location>
</feature>
<evidence type="ECO:0000313" key="2">
    <source>
        <dbReference type="Proteomes" id="UP000025227"/>
    </source>
</evidence>
<evidence type="ECO:0000313" key="3">
    <source>
        <dbReference type="WBParaSite" id="HCON_00168890-00001"/>
    </source>
</evidence>
<dbReference type="OrthoDB" id="407509at2759"/>
<dbReference type="Gene3D" id="3.60.10.10">
    <property type="entry name" value="Endonuclease/exonuclease/phosphatase"/>
    <property type="match status" value="1"/>
</dbReference>
<keyword evidence="2" id="KW-1185">Reference proteome</keyword>
<dbReference type="AlphaFoldDB" id="A0A7I5EE29"/>
<evidence type="ECO:0000256" key="1">
    <source>
        <dbReference type="SAM" id="SignalP"/>
    </source>
</evidence>
<keyword evidence="1" id="KW-0732">Signal</keyword>
<protein>
    <submittedName>
        <fullName evidence="3">Endo/exonuclease/phosphatase domain-containing protein</fullName>
    </submittedName>
</protein>
<organism evidence="2 3">
    <name type="scientific">Haemonchus contortus</name>
    <name type="common">Barber pole worm</name>
    <dbReference type="NCBI Taxonomy" id="6289"/>
    <lineage>
        <taxon>Eukaryota</taxon>
        <taxon>Metazoa</taxon>
        <taxon>Ecdysozoa</taxon>
        <taxon>Nematoda</taxon>
        <taxon>Chromadorea</taxon>
        <taxon>Rhabditida</taxon>
        <taxon>Rhabditina</taxon>
        <taxon>Rhabditomorpha</taxon>
        <taxon>Strongyloidea</taxon>
        <taxon>Trichostrongylidae</taxon>
        <taxon>Haemonchus</taxon>
    </lineage>
</organism>